<dbReference type="RefSeq" id="WP_356954694.1">
    <property type="nucleotide sequence ID" value="NZ_JBEYBD010000002.1"/>
</dbReference>
<dbReference type="PANTHER" id="PTHR30487">
    <property type="entry name" value="TYPE 4 PREPILIN-LIKE PROTEINS LEADER PEPTIDE-PROCESSING ENZYME"/>
    <property type="match status" value="1"/>
</dbReference>
<comment type="similarity">
    <text evidence="1">Belongs to the peptidase A24 family.</text>
</comment>
<dbReference type="InterPro" id="IPR050882">
    <property type="entry name" value="Prepilin_peptidase/N-MTase"/>
</dbReference>
<evidence type="ECO:0000313" key="4">
    <source>
        <dbReference type="EMBL" id="MEU1950315.1"/>
    </source>
</evidence>
<feature type="transmembrane region" description="Helical" evidence="2">
    <location>
        <begin position="35"/>
        <end position="59"/>
    </location>
</feature>
<feature type="transmembrane region" description="Helical" evidence="2">
    <location>
        <begin position="96"/>
        <end position="116"/>
    </location>
</feature>
<organism evidence="4 5">
    <name type="scientific">Nocardia rhamnosiphila</name>
    <dbReference type="NCBI Taxonomy" id="426716"/>
    <lineage>
        <taxon>Bacteria</taxon>
        <taxon>Bacillati</taxon>
        <taxon>Actinomycetota</taxon>
        <taxon>Actinomycetes</taxon>
        <taxon>Mycobacteriales</taxon>
        <taxon>Nocardiaceae</taxon>
        <taxon>Nocardia</taxon>
    </lineage>
</organism>
<reference evidence="4 5" key="1">
    <citation type="submission" date="2024-06" db="EMBL/GenBank/DDBJ databases">
        <title>The Natural Products Discovery Center: Release of the First 8490 Sequenced Strains for Exploring Actinobacteria Biosynthetic Diversity.</title>
        <authorList>
            <person name="Kalkreuter E."/>
            <person name="Kautsar S.A."/>
            <person name="Yang D."/>
            <person name="Bader C.D."/>
            <person name="Teijaro C.N."/>
            <person name="Fluegel L."/>
            <person name="Davis C.M."/>
            <person name="Simpson J.R."/>
            <person name="Lauterbach L."/>
            <person name="Steele A.D."/>
            <person name="Gui C."/>
            <person name="Meng S."/>
            <person name="Li G."/>
            <person name="Viehrig K."/>
            <person name="Ye F."/>
            <person name="Su P."/>
            <person name="Kiefer A.F."/>
            <person name="Nichols A."/>
            <person name="Cepeda A.J."/>
            <person name="Yan W."/>
            <person name="Fan B."/>
            <person name="Jiang Y."/>
            <person name="Adhikari A."/>
            <person name="Zheng C.-J."/>
            <person name="Schuster L."/>
            <person name="Cowan T.M."/>
            <person name="Smanski M.J."/>
            <person name="Chevrette M.G."/>
            <person name="De Carvalho L.P.S."/>
            <person name="Shen B."/>
        </authorList>
    </citation>
    <scope>NUCLEOTIDE SEQUENCE [LARGE SCALE GENOMIC DNA]</scope>
    <source>
        <strain evidence="4 5">NPDC019708</strain>
    </source>
</reference>
<proteinExistence type="inferred from homology"/>
<dbReference type="Pfam" id="PF01478">
    <property type="entry name" value="Peptidase_A24"/>
    <property type="match status" value="1"/>
</dbReference>
<evidence type="ECO:0000256" key="1">
    <source>
        <dbReference type="ARBA" id="ARBA00005801"/>
    </source>
</evidence>
<dbReference type="Gene3D" id="1.20.120.1220">
    <property type="match status" value="1"/>
</dbReference>
<dbReference type="InterPro" id="IPR000045">
    <property type="entry name" value="Prepilin_IV_endopep_pep"/>
</dbReference>
<dbReference type="EC" id="3.4.23.-" evidence="4"/>
<keyword evidence="2" id="KW-1133">Transmembrane helix</keyword>
<keyword evidence="2" id="KW-0472">Membrane</keyword>
<dbReference type="EMBL" id="JBEYBF010000001">
    <property type="protein sequence ID" value="MEU1950315.1"/>
    <property type="molecule type" value="Genomic_DNA"/>
</dbReference>
<accession>A0ABV2WHF7</accession>
<gene>
    <name evidence="4" type="ORF">ABZ510_00520</name>
</gene>
<feature type="domain" description="Prepilin type IV endopeptidase peptidase" evidence="3">
    <location>
        <begin position="8"/>
        <end position="93"/>
    </location>
</feature>
<evidence type="ECO:0000256" key="2">
    <source>
        <dbReference type="SAM" id="Phobius"/>
    </source>
</evidence>
<evidence type="ECO:0000259" key="3">
    <source>
        <dbReference type="Pfam" id="PF01478"/>
    </source>
</evidence>
<dbReference type="GO" id="GO:0016787">
    <property type="term" value="F:hydrolase activity"/>
    <property type="evidence" value="ECO:0007669"/>
    <property type="project" value="UniProtKB-KW"/>
</dbReference>
<evidence type="ECO:0000313" key="5">
    <source>
        <dbReference type="Proteomes" id="UP001550628"/>
    </source>
</evidence>
<keyword evidence="5" id="KW-1185">Reference proteome</keyword>
<comment type="caution">
    <text evidence="4">The sequence shown here is derived from an EMBL/GenBank/DDBJ whole genome shotgun (WGS) entry which is preliminary data.</text>
</comment>
<dbReference type="Proteomes" id="UP001550628">
    <property type="component" value="Unassembled WGS sequence"/>
</dbReference>
<protein>
    <submittedName>
        <fullName evidence="4">A24 family peptidase</fullName>
        <ecNumber evidence="4">3.4.23.-</ecNumber>
    </submittedName>
</protein>
<name>A0ABV2WHF7_9NOCA</name>
<keyword evidence="4" id="KW-0378">Hydrolase</keyword>
<sequence>MTTLGFLTLTVWCVALSFGDIRSRRLPNLLTVPGAVGVLGYATLTGRFHTAAWGAALLATPYLLIHLTRPAALGAGDVKLAVGLGAAAGLGGGQVWVWSAVAAPVCSAIAGVGALLGSRAGRRIYGGRYHGPAPRAPAPEGPGPTIPHGPSMCAATLLGLALW</sequence>
<dbReference type="PANTHER" id="PTHR30487:SF0">
    <property type="entry name" value="PREPILIN LEADER PEPTIDASE_N-METHYLTRANSFERASE-RELATED"/>
    <property type="match status" value="1"/>
</dbReference>
<keyword evidence="2" id="KW-0812">Transmembrane</keyword>